<name>A0A820Q676_9BILA</name>
<dbReference type="Proteomes" id="UP000663881">
    <property type="component" value="Unassembled WGS sequence"/>
</dbReference>
<dbReference type="PANTHER" id="PTHR46580">
    <property type="entry name" value="SENSOR KINASE-RELATED"/>
    <property type="match status" value="1"/>
</dbReference>
<sequence>MGVFLGYGNGTFADQISYLVPLGNTPYDITIGDVNNDDHQDIIITVDYSSNILIFLGYGNGTFVKGSTYSTGSGSRPLSITVGDLNNDNQLDIVVTNCLTDNVVVFSGEGDGTFSNQRTYSTGNNSC</sequence>
<dbReference type="AlphaFoldDB" id="A0A820Q676"/>
<organism evidence="2 3">
    <name type="scientific">Adineta steineri</name>
    <dbReference type="NCBI Taxonomy" id="433720"/>
    <lineage>
        <taxon>Eukaryota</taxon>
        <taxon>Metazoa</taxon>
        <taxon>Spiralia</taxon>
        <taxon>Gnathifera</taxon>
        <taxon>Rotifera</taxon>
        <taxon>Eurotatoria</taxon>
        <taxon>Bdelloidea</taxon>
        <taxon>Adinetida</taxon>
        <taxon>Adinetidae</taxon>
        <taxon>Adineta</taxon>
    </lineage>
</organism>
<gene>
    <name evidence="2" type="ORF">OKA104_LOCUS52343</name>
</gene>
<dbReference type="Pfam" id="PF13517">
    <property type="entry name" value="FG-GAP_3"/>
    <property type="match status" value="1"/>
</dbReference>
<dbReference type="InterPro" id="IPR028994">
    <property type="entry name" value="Integrin_alpha_N"/>
</dbReference>
<protein>
    <recommendedName>
        <fullName evidence="4">VCBS repeat-containing protein</fullName>
    </recommendedName>
</protein>
<keyword evidence="1" id="KW-0732">Signal</keyword>
<dbReference type="InterPro" id="IPR013517">
    <property type="entry name" value="FG-GAP"/>
</dbReference>
<reference evidence="2" key="1">
    <citation type="submission" date="2021-02" db="EMBL/GenBank/DDBJ databases">
        <authorList>
            <person name="Nowell W R."/>
        </authorList>
    </citation>
    <scope>NUCLEOTIDE SEQUENCE</scope>
</reference>
<evidence type="ECO:0000256" key="1">
    <source>
        <dbReference type="ARBA" id="ARBA00022729"/>
    </source>
</evidence>
<dbReference type="SUPFAM" id="SSF69318">
    <property type="entry name" value="Integrin alpha N-terminal domain"/>
    <property type="match status" value="1"/>
</dbReference>
<evidence type="ECO:0000313" key="2">
    <source>
        <dbReference type="EMBL" id="CAF4417836.1"/>
    </source>
</evidence>
<accession>A0A820Q676</accession>
<comment type="caution">
    <text evidence="2">The sequence shown here is derived from an EMBL/GenBank/DDBJ whole genome shotgun (WGS) entry which is preliminary data.</text>
</comment>
<evidence type="ECO:0008006" key="4">
    <source>
        <dbReference type="Google" id="ProtNLM"/>
    </source>
</evidence>
<dbReference type="EMBL" id="CAJOAY010030208">
    <property type="protein sequence ID" value="CAF4417836.1"/>
    <property type="molecule type" value="Genomic_DNA"/>
</dbReference>
<evidence type="ECO:0000313" key="3">
    <source>
        <dbReference type="Proteomes" id="UP000663881"/>
    </source>
</evidence>
<dbReference type="Gene3D" id="2.30.30.100">
    <property type="match status" value="2"/>
</dbReference>
<feature type="non-terminal residue" evidence="2">
    <location>
        <position position="127"/>
    </location>
</feature>
<proteinExistence type="predicted"/>